<name>A0A8J2K1W4_9HEXA</name>
<organism evidence="1 2">
    <name type="scientific">Allacma fusca</name>
    <dbReference type="NCBI Taxonomy" id="39272"/>
    <lineage>
        <taxon>Eukaryota</taxon>
        <taxon>Metazoa</taxon>
        <taxon>Ecdysozoa</taxon>
        <taxon>Arthropoda</taxon>
        <taxon>Hexapoda</taxon>
        <taxon>Collembola</taxon>
        <taxon>Symphypleona</taxon>
        <taxon>Sminthuridae</taxon>
        <taxon>Allacma</taxon>
    </lineage>
</organism>
<evidence type="ECO:0000313" key="2">
    <source>
        <dbReference type="Proteomes" id="UP000708208"/>
    </source>
</evidence>
<evidence type="ECO:0000313" key="1">
    <source>
        <dbReference type="EMBL" id="CAG7729644.1"/>
    </source>
</evidence>
<proteinExistence type="predicted"/>
<reference evidence="1" key="1">
    <citation type="submission" date="2021-06" db="EMBL/GenBank/DDBJ databases">
        <authorList>
            <person name="Hodson N. C."/>
            <person name="Mongue J. A."/>
            <person name="Jaron S. K."/>
        </authorList>
    </citation>
    <scope>NUCLEOTIDE SEQUENCE</scope>
</reference>
<protein>
    <submittedName>
        <fullName evidence="1">Uncharacterized protein</fullName>
    </submittedName>
</protein>
<comment type="caution">
    <text evidence="1">The sequence shown here is derived from an EMBL/GenBank/DDBJ whole genome shotgun (WGS) entry which is preliminary data.</text>
</comment>
<dbReference type="Proteomes" id="UP000708208">
    <property type="component" value="Unassembled WGS sequence"/>
</dbReference>
<keyword evidence="2" id="KW-1185">Reference proteome</keyword>
<gene>
    <name evidence="1" type="ORF">AFUS01_LOCUS18342</name>
</gene>
<dbReference type="AlphaFoldDB" id="A0A8J2K1W4"/>
<accession>A0A8J2K1W4</accession>
<sequence>MRLCLIASLRQHSESTSPTEAEVDKRVQKCLIWPVSVPTFGIELACSTGPVLIASAGEREWAIAARADRTGTQPPQKVST</sequence>
<feature type="non-terminal residue" evidence="1">
    <location>
        <position position="1"/>
    </location>
</feature>
<dbReference type="EMBL" id="CAJVCH010182004">
    <property type="protein sequence ID" value="CAG7729644.1"/>
    <property type="molecule type" value="Genomic_DNA"/>
</dbReference>